<organism evidence="1 2">
    <name type="scientific">Paenibacillus albilobatus</name>
    <dbReference type="NCBI Taxonomy" id="2716884"/>
    <lineage>
        <taxon>Bacteria</taxon>
        <taxon>Bacillati</taxon>
        <taxon>Bacillota</taxon>
        <taxon>Bacilli</taxon>
        <taxon>Bacillales</taxon>
        <taxon>Paenibacillaceae</taxon>
        <taxon>Paenibacillus</taxon>
    </lineage>
</organism>
<comment type="caution">
    <text evidence="1">The sequence shown here is derived from an EMBL/GenBank/DDBJ whole genome shotgun (WGS) entry which is preliminary data.</text>
</comment>
<reference evidence="1" key="1">
    <citation type="submission" date="2021-03" db="EMBL/GenBank/DDBJ databases">
        <title>Antimicrobial resistance genes in bacteria isolated from Japanese honey, and their potential for conferring macrolide and lincosamide resistance in the American foulbrood pathogen Paenibacillus larvae.</title>
        <authorList>
            <person name="Okamoto M."/>
            <person name="Kumagai M."/>
            <person name="Kanamori H."/>
            <person name="Takamatsu D."/>
        </authorList>
    </citation>
    <scope>NUCLEOTIDE SEQUENCE</scope>
    <source>
        <strain evidence="1">J2TS6</strain>
    </source>
</reference>
<protein>
    <submittedName>
        <fullName evidence="1">Uncharacterized protein</fullName>
    </submittedName>
</protein>
<evidence type="ECO:0000313" key="2">
    <source>
        <dbReference type="Proteomes" id="UP000679779"/>
    </source>
</evidence>
<accession>A0A920C974</accession>
<dbReference type="Proteomes" id="UP000679779">
    <property type="component" value="Unassembled WGS sequence"/>
</dbReference>
<gene>
    <name evidence="1" type="ORF">J2TS6_19010</name>
</gene>
<proteinExistence type="predicted"/>
<dbReference type="RefSeq" id="WP_236575536.1">
    <property type="nucleotide sequence ID" value="NZ_BORQ01000002.1"/>
</dbReference>
<evidence type="ECO:0000313" key="1">
    <source>
        <dbReference type="EMBL" id="GIO30760.1"/>
    </source>
</evidence>
<keyword evidence="2" id="KW-1185">Reference proteome</keyword>
<name>A0A920C974_9BACL</name>
<dbReference type="EMBL" id="BORQ01000002">
    <property type="protein sequence ID" value="GIO30760.1"/>
    <property type="molecule type" value="Genomic_DNA"/>
</dbReference>
<sequence length="72" mass="8545">MVQRYRILETDIEMFAAALSKAHVYIAFDDEEAGYKYVVAHGGRLEMYSPDFVRIAGVYYSRKTYEFRVHLW</sequence>
<dbReference type="AlphaFoldDB" id="A0A920C974"/>